<evidence type="ECO:0000256" key="1">
    <source>
        <dbReference type="SAM" id="MobiDB-lite"/>
    </source>
</evidence>
<dbReference type="EMBL" id="JAGKQQ010000001">
    <property type="protein sequence ID" value="MBP3955795.1"/>
    <property type="molecule type" value="Genomic_DNA"/>
</dbReference>
<proteinExistence type="predicted"/>
<gene>
    <name evidence="2" type="ORF">J8F10_10920</name>
</gene>
<comment type="caution">
    <text evidence="2">The sequence shown here is derived from an EMBL/GenBank/DDBJ whole genome shotgun (WGS) entry which is preliminary data.</text>
</comment>
<keyword evidence="3" id="KW-1185">Reference proteome</keyword>
<dbReference type="Proteomes" id="UP000676565">
    <property type="component" value="Unassembled WGS sequence"/>
</dbReference>
<reference evidence="2 3" key="1">
    <citation type="submission" date="2021-04" db="EMBL/GenBank/DDBJ databases">
        <authorList>
            <person name="Ivanova A."/>
        </authorList>
    </citation>
    <scope>NUCLEOTIDE SEQUENCE [LARGE SCALE GENOMIC DNA]</scope>
    <source>
        <strain evidence="2 3">G18</strain>
    </source>
</reference>
<organism evidence="2 3">
    <name type="scientific">Gemmata palustris</name>
    <dbReference type="NCBI Taxonomy" id="2822762"/>
    <lineage>
        <taxon>Bacteria</taxon>
        <taxon>Pseudomonadati</taxon>
        <taxon>Planctomycetota</taxon>
        <taxon>Planctomycetia</taxon>
        <taxon>Gemmatales</taxon>
        <taxon>Gemmataceae</taxon>
        <taxon>Gemmata</taxon>
    </lineage>
</organism>
<dbReference type="Gene3D" id="1.25.10.10">
    <property type="entry name" value="Leucine-rich Repeat Variant"/>
    <property type="match status" value="1"/>
</dbReference>
<protein>
    <submittedName>
        <fullName evidence="2">HEAT repeat domain-containing protein</fullName>
    </submittedName>
</protein>
<accession>A0ABS5BPY5</accession>
<feature type="region of interest" description="Disordered" evidence="1">
    <location>
        <begin position="1"/>
        <end position="26"/>
    </location>
</feature>
<dbReference type="InterPro" id="IPR016024">
    <property type="entry name" value="ARM-type_fold"/>
</dbReference>
<name>A0ABS5BPY5_9BACT</name>
<sequence>MFKIDPKTPVKDLLPAPPKVAPVSGPALTDDLKKVVEVEFQAKPEKVSPEAKLAERTAHQIAKINHMNAKKTDAFMSAFLESRPDLAGLPFAMGDDCRVDGERAKYFAQAVSTVRQALGSGQVAATTVRGFGQTGGAGFVVTNFQPAQAPDVLTSVPPLQAVSAPQSFWQQYTTLCDQEDAARGRADKDATEHVTLARMAALAQMLAPEAPEIRLGLVKYLAGVSHIESSKSLARLVLFSPEDDVRAAAIAALKVRREKDYTDVLVKGLRYPFPAVAKRATEAITKLERTDLIPELLAVLDATDPRMPVTKEVAGKKSTVALEMVKVNHHRNCLMCHAPTGSGTPNPNAISAEVAIQGQPLPAPAEGYRQSTPELMIRLDVTYLRQDFSALLPVKEAHPWPEMQRFDFFVRERKLTEDEAETYRTQLAPKEAGVLSPYHKAALTALRDLTGKDAAPTAEAWKKLLGLATKPVVTRG</sequence>
<dbReference type="InterPro" id="IPR011989">
    <property type="entry name" value="ARM-like"/>
</dbReference>
<evidence type="ECO:0000313" key="3">
    <source>
        <dbReference type="Proteomes" id="UP000676565"/>
    </source>
</evidence>
<dbReference type="RefSeq" id="WP_210653855.1">
    <property type="nucleotide sequence ID" value="NZ_JAGKQQ010000001.1"/>
</dbReference>
<evidence type="ECO:0000313" key="2">
    <source>
        <dbReference type="EMBL" id="MBP3955795.1"/>
    </source>
</evidence>
<dbReference type="SUPFAM" id="SSF48371">
    <property type="entry name" value="ARM repeat"/>
    <property type="match status" value="1"/>
</dbReference>
<feature type="compositionally biased region" description="Basic and acidic residues" evidence="1">
    <location>
        <begin position="1"/>
        <end position="10"/>
    </location>
</feature>